<proteinExistence type="predicted"/>
<keyword evidence="4" id="KW-0732">Signal</keyword>
<evidence type="ECO:0000256" key="2">
    <source>
        <dbReference type="ARBA" id="ARBA00022525"/>
    </source>
</evidence>
<feature type="domain" description="EGF-like" evidence="9">
    <location>
        <begin position="220"/>
        <end position="262"/>
    </location>
</feature>
<dbReference type="Ensembl" id="ENSSPAT00000017024.1">
    <property type="protein sequence ID" value="ENSSPAP00000016760.1"/>
    <property type="gene ID" value="ENSSPAG00000012639.1"/>
</dbReference>
<evidence type="ECO:0000256" key="8">
    <source>
        <dbReference type="PROSITE-ProRule" id="PRU00076"/>
    </source>
</evidence>
<evidence type="ECO:0000256" key="4">
    <source>
        <dbReference type="ARBA" id="ARBA00022729"/>
    </source>
</evidence>
<dbReference type="CDD" id="cd00054">
    <property type="entry name" value="EGF_CA"/>
    <property type="match status" value="4"/>
</dbReference>
<dbReference type="SUPFAM" id="SSF57184">
    <property type="entry name" value="Growth factor receptor domain"/>
    <property type="match status" value="2"/>
</dbReference>
<evidence type="ECO:0000256" key="6">
    <source>
        <dbReference type="ARBA" id="ARBA00023157"/>
    </source>
</evidence>
<dbReference type="Pfam" id="PF07645">
    <property type="entry name" value="EGF_CA"/>
    <property type="match status" value="5"/>
</dbReference>
<keyword evidence="7" id="KW-0325">Glycoprotein</keyword>
<dbReference type="PROSITE" id="PS00010">
    <property type="entry name" value="ASX_HYDROXYL"/>
    <property type="match status" value="5"/>
</dbReference>
<dbReference type="PROSITE" id="PS01187">
    <property type="entry name" value="EGF_CA"/>
    <property type="match status" value="3"/>
</dbReference>
<dbReference type="SMART" id="SM00179">
    <property type="entry name" value="EGF_CA"/>
    <property type="match status" value="5"/>
</dbReference>
<dbReference type="InterPro" id="IPR049883">
    <property type="entry name" value="NOTCH1_EGF-like"/>
</dbReference>
<evidence type="ECO:0000259" key="9">
    <source>
        <dbReference type="PROSITE" id="PS50026"/>
    </source>
</evidence>
<evidence type="ECO:0000256" key="7">
    <source>
        <dbReference type="ARBA" id="ARBA00023180"/>
    </source>
</evidence>
<comment type="caution">
    <text evidence="8">Lacks conserved residue(s) required for the propagation of feature annotation.</text>
</comment>
<feature type="domain" description="EGF-like" evidence="9">
    <location>
        <begin position="95"/>
        <end position="132"/>
    </location>
</feature>
<organism evidence="10">
    <name type="scientific">Stegastes partitus</name>
    <name type="common">bicolor damselfish</name>
    <dbReference type="NCBI Taxonomy" id="144197"/>
    <lineage>
        <taxon>Eukaryota</taxon>
        <taxon>Metazoa</taxon>
        <taxon>Chordata</taxon>
        <taxon>Craniata</taxon>
        <taxon>Vertebrata</taxon>
        <taxon>Euteleostomi</taxon>
        <taxon>Actinopterygii</taxon>
        <taxon>Neopterygii</taxon>
        <taxon>Teleostei</taxon>
        <taxon>Neoteleostei</taxon>
        <taxon>Acanthomorphata</taxon>
        <taxon>Ovalentaria</taxon>
        <taxon>Pomacentridae</taxon>
        <taxon>Stegastes</taxon>
    </lineage>
</organism>
<evidence type="ECO:0000256" key="3">
    <source>
        <dbReference type="ARBA" id="ARBA00022536"/>
    </source>
</evidence>
<dbReference type="SMART" id="SM00181">
    <property type="entry name" value="EGF"/>
    <property type="match status" value="5"/>
</dbReference>
<dbReference type="FunFam" id="2.10.25.10:FF:000223">
    <property type="entry name" value="Fibrillin 2"/>
    <property type="match status" value="1"/>
</dbReference>
<dbReference type="FunFam" id="2.10.25.10:FF:000003">
    <property type="entry name" value="fibrillin-1 isoform X1"/>
    <property type="match status" value="3"/>
</dbReference>
<dbReference type="PANTHER" id="PTHR47333:SF5">
    <property type="entry name" value="FIBRILLIN-3"/>
    <property type="match status" value="1"/>
</dbReference>
<reference evidence="10" key="1">
    <citation type="submission" date="2023-09" db="UniProtKB">
        <authorList>
            <consortium name="Ensembl"/>
        </authorList>
    </citation>
    <scope>IDENTIFICATION</scope>
</reference>
<dbReference type="InterPro" id="IPR009030">
    <property type="entry name" value="Growth_fac_rcpt_cys_sf"/>
</dbReference>
<dbReference type="Gene3D" id="2.10.25.10">
    <property type="entry name" value="Laminin"/>
    <property type="match status" value="5"/>
</dbReference>
<feature type="domain" description="EGF-like" evidence="9">
    <location>
        <begin position="53"/>
        <end position="91"/>
    </location>
</feature>
<evidence type="ECO:0000256" key="1">
    <source>
        <dbReference type="ARBA" id="ARBA00004613"/>
    </source>
</evidence>
<protein>
    <recommendedName>
        <fullName evidence="9">EGF-like domain-containing protein</fullName>
    </recommendedName>
</protein>
<comment type="subcellular location">
    <subcellularLocation>
        <location evidence="1">Secreted</location>
    </subcellularLocation>
</comment>
<keyword evidence="5" id="KW-0677">Repeat</keyword>
<evidence type="ECO:0000256" key="5">
    <source>
        <dbReference type="ARBA" id="ARBA00022737"/>
    </source>
</evidence>
<feature type="domain" description="EGF-like" evidence="9">
    <location>
        <begin position="137"/>
        <end position="172"/>
    </location>
</feature>
<dbReference type="InterPro" id="IPR018097">
    <property type="entry name" value="EGF_Ca-bd_CS"/>
</dbReference>
<dbReference type="InterPro" id="IPR000152">
    <property type="entry name" value="EGF-type_Asp/Asn_hydroxyl_site"/>
</dbReference>
<sequence length="279" mass="30497">MQVNGGNNCMDIDECREIPGICANGVCINQIGSFRCECPMGFSYNNILLICEDIDECNSGDNLCQRNANCINIPGSYRCECSPGFKLSPSGACVDRNECQEIPNVCSHGECIDTQGSYRCICHNGFKATADETMCMDIDECDRQPCGNGTCKNTVGSYNCLCFPGFELTHNNDCMGTNHSLSFHTKVSTLTREKNRMSFSVCAFLLGDGLIVCTFTFFADIDECSALQGQVCRNGQCINGLGSFQCLCHEGYENTPDGKNCIGESPVTFIRIIKPQKCS</sequence>
<dbReference type="AlphaFoldDB" id="A0A3B5A7M2"/>
<feature type="domain" description="EGF-like" evidence="9">
    <location>
        <begin position="11"/>
        <end position="52"/>
    </location>
</feature>
<dbReference type="PANTHER" id="PTHR47333">
    <property type="entry name" value="VON WILLEBRAND FACTOR C AND EGF DOMAIN-CONTAINING PROTEIN"/>
    <property type="match status" value="1"/>
</dbReference>
<dbReference type="FunFam" id="2.10.25.10:FF:000049">
    <property type="entry name" value="Fibrillin 2"/>
    <property type="match status" value="1"/>
</dbReference>
<name>A0A3B5A7M2_9TELE</name>
<evidence type="ECO:0000313" key="10">
    <source>
        <dbReference type="Ensembl" id="ENSSPAP00000016760.1"/>
    </source>
</evidence>
<keyword evidence="2" id="KW-0964">Secreted</keyword>
<dbReference type="STRING" id="144197.ENSSPAP00000016760"/>
<dbReference type="InterPro" id="IPR052080">
    <property type="entry name" value="vWF_C/EGF_Fibrillin"/>
</dbReference>
<dbReference type="GeneTree" id="ENSGT00950000183158"/>
<dbReference type="GO" id="GO:0005509">
    <property type="term" value="F:calcium ion binding"/>
    <property type="evidence" value="ECO:0007669"/>
    <property type="project" value="InterPro"/>
</dbReference>
<feature type="disulfide bond" evidence="8">
    <location>
        <begin position="141"/>
        <end position="151"/>
    </location>
</feature>
<accession>A0A3B5A7M2</accession>
<dbReference type="InterPro" id="IPR000742">
    <property type="entry name" value="EGF"/>
</dbReference>
<keyword evidence="3 8" id="KW-0245">EGF-like domain</keyword>
<dbReference type="PROSITE" id="PS01186">
    <property type="entry name" value="EGF_2"/>
    <property type="match status" value="2"/>
</dbReference>
<dbReference type="InterPro" id="IPR001881">
    <property type="entry name" value="EGF-like_Ca-bd_dom"/>
</dbReference>
<dbReference type="GO" id="GO:0005576">
    <property type="term" value="C:extracellular region"/>
    <property type="evidence" value="ECO:0007669"/>
    <property type="project" value="UniProtKB-SubCell"/>
</dbReference>
<keyword evidence="6 8" id="KW-1015">Disulfide bond</keyword>
<dbReference type="PROSITE" id="PS50026">
    <property type="entry name" value="EGF_3"/>
    <property type="match status" value="5"/>
</dbReference>